<proteinExistence type="predicted"/>
<reference evidence="2 3" key="1">
    <citation type="submission" date="2024-01" db="EMBL/GenBank/DDBJ databases">
        <authorList>
            <person name="Waweru B."/>
        </authorList>
    </citation>
    <scope>NUCLEOTIDE SEQUENCE [LARGE SCALE GENOMIC DNA]</scope>
</reference>
<dbReference type="Proteomes" id="UP001314170">
    <property type="component" value="Unassembled WGS sequence"/>
</dbReference>
<feature type="compositionally biased region" description="Polar residues" evidence="1">
    <location>
        <begin position="1"/>
        <end position="13"/>
    </location>
</feature>
<protein>
    <submittedName>
        <fullName evidence="2">Uncharacterized protein</fullName>
    </submittedName>
</protein>
<keyword evidence="3" id="KW-1185">Reference proteome</keyword>
<feature type="region of interest" description="Disordered" evidence="1">
    <location>
        <begin position="1"/>
        <end position="49"/>
    </location>
</feature>
<evidence type="ECO:0000313" key="3">
    <source>
        <dbReference type="Proteomes" id="UP001314170"/>
    </source>
</evidence>
<organism evidence="2 3">
    <name type="scientific">Dovyalis caffra</name>
    <dbReference type="NCBI Taxonomy" id="77055"/>
    <lineage>
        <taxon>Eukaryota</taxon>
        <taxon>Viridiplantae</taxon>
        <taxon>Streptophyta</taxon>
        <taxon>Embryophyta</taxon>
        <taxon>Tracheophyta</taxon>
        <taxon>Spermatophyta</taxon>
        <taxon>Magnoliopsida</taxon>
        <taxon>eudicotyledons</taxon>
        <taxon>Gunneridae</taxon>
        <taxon>Pentapetalae</taxon>
        <taxon>rosids</taxon>
        <taxon>fabids</taxon>
        <taxon>Malpighiales</taxon>
        <taxon>Salicaceae</taxon>
        <taxon>Flacourtieae</taxon>
        <taxon>Dovyalis</taxon>
    </lineage>
</organism>
<dbReference type="EMBL" id="CAWUPB010001173">
    <property type="protein sequence ID" value="CAK7348217.1"/>
    <property type="molecule type" value="Genomic_DNA"/>
</dbReference>
<name>A0AAV1SDH0_9ROSI</name>
<sequence length="99" mass="11089">MGSTGETRMTPTELSDEEANNFAMQLASASEEENKVGDENENVGSPDLKNAFTTHTLKHKDRIISNIFRQGKAILDIIRTVNKNLKNEGKTKEGRLREK</sequence>
<comment type="caution">
    <text evidence="2">The sequence shown here is derived from an EMBL/GenBank/DDBJ whole genome shotgun (WGS) entry which is preliminary data.</text>
</comment>
<gene>
    <name evidence="2" type="ORF">DCAF_LOCUS20910</name>
</gene>
<accession>A0AAV1SDH0</accession>
<evidence type="ECO:0000313" key="2">
    <source>
        <dbReference type="EMBL" id="CAK7348217.1"/>
    </source>
</evidence>
<evidence type="ECO:0000256" key="1">
    <source>
        <dbReference type="SAM" id="MobiDB-lite"/>
    </source>
</evidence>
<dbReference type="AlphaFoldDB" id="A0AAV1SDH0"/>